<keyword evidence="2" id="KW-1185">Reference proteome</keyword>
<dbReference type="EMBL" id="CP042469">
    <property type="protein sequence ID" value="QOX65209.1"/>
    <property type="molecule type" value="Genomic_DNA"/>
</dbReference>
<evidence type="ECO:0000313" key="2">
    <source>
        <dbReference type="Proteomes" id="UP000594014"/>
    </source>
</evidence>
<protein>
    <submittedName>
        <fullName evidence="1">Uncharacterized protein</fullName>
    </submittedName>
</protein>
<proteinExistence type="predicted"/>
<accession>A0ACD1AFN1</accession>
<sequence>MSNKEIVLKFIEECFNRKNLSELELYMKEGYIQHNPTVAQGRAGFADFAQNRFFAAFPELKLIVKHCYEDGNNVICHNHAVLREGEIENIVFDVYRLEDGKLAEHWDCIQRLGPEQLVDAGAFF</sequence>
<reference evidence="1" key="1">
    <citation type="submission" date="2019-08" db="EMBL/GenBank/DDBJ databases">
        <title>Genome sequence of Clostridiales bacterium MT110.</title>
        <authorList>
            <person name="Cao J."/>
        </authorList>
    </citation>
    <scope>NUCLEOTIDE SEQUENCE</scope>
    <source>
        <strain evidence="1">MT110</strain>
    </source>
</reference>
<evidence type="ECO:0000313" key="1">
    <source>
        <dbReference type="EMBL" id="QOX65209.1"/>
    </source>
</evidence>
<organism evidence="1 2">
    <name type="scientific">Anoxybacterium hadale</name>
    <dbReference type="NCBI Taxonomy" id="3408580"/>
    <lineage>
        <taxon>Bacteria</taxon>
        <taxon>Bacillati</taxon>
        <taxon>Bacillota</taxon>
        <taxon>Clostridia</taxon>
        <taxon>Peptostreptococcales</taxon>
        <taxon>Anaerovoracaceae</taxon>
        <taxon>Anoxybacterium</taxon>
    </lineage>
</organism>
<name>A0ACD1AFN1_9FIRM</name>
<dbReference type="Proteomes" id="UP000594014">
    <property type="component" value="Chromosome"/>
</dbReference>
<gene>
    <name evidence="1" type="ORF">FRZ06_18560</name>
</gene>